<comment type="caution">
    <text evidence="1">The sequence shown here is derived from an EMBL/GenBank/DDBJ whole genome shotgun (WGS) entry which is preliminary data.</text>
</comment>
<dbReference type="EMBL" id="JAUFPT010000054">
    <property type="protein sequence ID" value="MDN3572098.1"/>
    <property type="molecule type" value="Genomic_DNA"/>
</dbReference>
<sequence>MAFSDIEALCKLTPEGREALSTRDKFNVTYSFEANSLPASYDAATGNVTLDNTMSNAKLASYFVHEMTHVRQQKLGKSVDVSNSDSDEFIKANVNEEFIATAFQMQFFVRLDVGGYLNSIKPLTDKNAPPRYDQYKSAYNAGVTKMAGKGFDEEKLITAALGNAISCLKYLFLRAAWV</sequence>
<keyword evidence="2" id="KW-1185">Reference proteome</keyword>
<name>A0ABT8AS60_9HYPH</name>
<gene>
    <name evidence="1" type="ORF">QWZ18_15860</name>
</gene>
<evidence type="ECO:0000313" key="1">
    <source>
        <dbReference type="EMBL" id="MDN3572098.1"/>
    </source>
</evidence>
<accession>A0ABT8AS60</accession>
<evidence type="ECO:0008006" key="3">
    <source>
        <dbReference type="Google" id="ProtNLM"/>
    </source>
</evidence>
<dbReference type="Proteomes" id="UP001244297">
    <property type="component" value="Unassembled WGS sequence"/>
</dbReference>
<protein>
    <recommendedName>
        <fullName evidence="3">DUF4157 domain-containing protein</fullName>
    </recommendedName>
</protein>
<proteinExistence type="predicted"/>
<dbReference type="RefSeq" id="WP_238287112.1">
    <property type="nucleotide sequence ID" value="NZ_BPQS01000008.1"/>
</dbReference>
<organism evidence="1 2">
    <name type="scientific">Methylobacterium longum</name>
    <dbReference type="NCBI Taxonomy" id="767694"/>
    <lineage>
        <taxon>Bacteria</taxon>
        <taxon>Pseudomonadati</taxon>
        <taxon>Pseudomonadota</taxon>
        <taxon>Alphaproteobacteria</taxon>
        <taxon>Hyphomicrobiales</taxon>
        <taxon>Methylobacteriaceae</taxon>
        <taxon>Methylobacterium</taxon>
    </lineage>
</organism>
<evidence type="ECO:0000313" key="2">
    <source>
        <dbReference type="Proteomes" id="UP001244297"/>
    </source>
</evidence>
<reference evidence="2" key="1">
    <citation type="journal article" date="2019" name="Int. J. Syst. Evol. Microbiol.">
        <title>The Global Catalogue of Microorganisms (GCM) 10K type strain sequencing project: providing services to taxonomists for standard genome sequencing and annotation.</title>
        <authorList>
            <consortium name="The Broad Institute Genomics Platform"/>
            <consortium name="The Broad Institute Genome Sequencing Center for Infectious Disease"/>
            <person name="Wu L."/>
            <person name="Ma J."/>
        </authorList>
    </citation>
    <scope>NUCLEOTIDE SEQUENCE [LARGE SCALE GENOMIC DNA]</scope>
    <source>
        <strain evidence="2">CECT 7806</strain>
    </source>
</reference>